<dbReference type="Proteomes" id="UP000593561">
    <property type="component" value="Unassembled WGS sequence"/>
</dbReference>
<keyword evidence="2" id="KW-1185">Reference proteome</keyword>
<sequence>MKKVMKVRTSRHKRNTLRPGLHVATLEPYAVTSNNPQNRMASFFASISSPSIEF</sequence>
<organism evidence="1 2">
    <name type="scientific">Gossypium davidsonii</name>
    <name type="common">Davidson's cotton</name>
    <name type="synonym">Gossypium klotzschianum subsp. davidsonii</name>
    <dbReference type="NCBI Taxonomy" id="34287"/>
    <lineage>
        <taxon>Eukaryota</taxon>
        <taxon>Viridiplantae</taxon>
        <taxon>Streptophyta</taxon>
        <taxon>Embryophyta</taxon>
        <taxon>Tracheophyta</taxon>
        <taxon>Spermatophyta</taxon>
        <taxon>Magnoliopsida</taxon>
        <taxon>eudicotyledons</taxon>
        <taxon>Gunneridae</taxon>
        <taxon>Pentapetalae</taxon>
        <taxon>rosids</taxon>
        <taxon>malvids</taxon>
        <taxon>Malvales</taxon>
        <taxon>Malvaceae</taxon>
        <taxon>Malvoideae</taxon>
        <taxon>Gossypium</taxon>
    </lineage>
</organism>
<dbReference type="EMBL" id="JABFAC010249768">
    <property type="protein sequence ID" value="MBA0638052.1"/>
    <property type="molecule type" value="Genomic_DNA"/>
</dbReference>
<name>A0A7J8TIP1_GOSDV</name>
<reference evidence="1 2" key="1">
    <citation type="journal article" date="2019" name="Genome Biol. Evol.">
        <title>Insights into the evolution of the New World diploid cottons (Gossypium, subgenus Houzingenia) based on genome sequencing.</title>
        <authorList>
            <person name="Grover C.E."/>
            <person name="Arick M.A. 2nd"/>
            <person name="Thrash A."/>
            <person name="Conover J.L."/>
            <person name="Sanders W.S."/>
            <person name="Peterson D.G."/>
            <person name="Frelichowski J.E."/>
            <person name="Scheffler J.A."/>
            <person name="Scheffler B.E."/>
            <person name="Wendel J.F."/>
        </authorList>
    </citation>
    <scope>NUCLEOTIDE SEQUENCE [LARGE SCALE GENOMIC DNA]</scope>
    <source>
        <strain evidence="1">27</strain>
        <tissue evidence="1">Leaf</tissue>
    </source>
</reference>
<dbReference type="AlphaFoldDB" id="A0A7J8TIP1"/>
<accession>A0A7J8TIP1</accession>
<gene>
    <name evidence="1" type="ORF">Godav_025451</name>
</gene>
<evidence type="ECO:0000313" key="2">
    <source>
        <dbReference type="Proteomes" id="UP000593561"/>
    </source>
</evidence>
<comment type="caution">
    <text evidence="1">The sequence shown here is derived from an EMBL/GenBank/DDBJ whole genome shotgun (WGS) entry which is preliminary data.</text>
</comment>
<protein>
    <submittedName>
        <fullName evidence="1">Uncharacterized protein</fullName>
    </submittedName>
</protein>
<proteinExistence type="predicted"/>
<evidence type="ECO:0000313" key="1">
    <source>
        <dbReference type="EMBL" id="MBA0638052.1"/>
    </source>
</evidence>